<dbReference type="Proteomes" id="UP001589810">
    <property type="component" value="Unassembled WGS sequence"/>
</dbReference>
<keyword evidence="2" id="KW-1185">Reference proteome</keyword>
<dbReference type="EMBL" id="JBHLUD010000001">
    <property type="protein sequence ID" value="MFC0540648.1"/>
    <property type="molecule type" value="Genomic_DNA"/>
</dbReference>
<accession>A0ABV6MK35</accession>
<comment type="caution">
    <text evidence="1">The sequence shown here is derived from an EMBL/GenBank/DDBJ whole genome shotgun (WGS) entry which is preliminary data.</text>
</comment>
<reference evidence="1 2" key="1">
    <citation type="submission" date="2024-09" db="EMBL/GenBank/DDBJ databases">
        <authorList>
            <person name="Sun Q."/>
            <person name="Mori K."/>
        </authorList>
    </citation>
    <scope>NUCLEOTIDE SEQUENCE [LARGE SCALE GENOMIC DNA]</scope>
    <source>
        <strain evidence="1 2">TBRC 1432</strain>
    </source>
</reference>
<protein>
    <submittedName>
        <fullName evidence="1">Uncharacterized protein</fullName>
    </submittedName>
</protein>
<proteinExistence type="predicted"/>
<sequence length="78" mass="8258">MAATTTPALPLLAEIQQLATTRPGPLDPPVVVAAWYEAKAALLDRLADSTDPEAAGYAEQAIRAHQHAIDLRQGKGSR</sequence>
<evidence type="ECO:0000313" key="2">
    <source>
        <dbReference type="Proteomes" id="UP001589810"/>
    </source>
</evidence>
<dbReference type="RefSeq" id="WP_273939459.1">
    <property type="nucleotide sequence ID" value="NZ_CP097263.1"/>
</dbReference>
<gene>
    <name evidence="1" type="ORF">ACFFH7_04095</name>
</gene>
<organism evidence="1 2">
    <name type="scientific">Kutzneria chonburiensis</name>
    <dbReference type="NCBI Taxonomy" id="1483604"/>
    <lineage>
        <taxon>Bacteria</taxon>
        <taxon>Bacillati</taxon>
        <taxon>Actinomycetota</taxon>
        <taxon>Actinomycetes</taxon>
        <taxon>Pseudonocardiales</taxon>
        <taxon>Pseudonocardiaceae</taxon>
        <taxon>Kutzneria</taxon>
    </lineage>
</organism>
<evidence type="ECO:0000313" key="1">
    <source>
        <dbReference type="EMBL" id="MFC0540648.1"/>
    </source>
</evidence>
<name>A0ABV6MK35_9PSEU</name>